<dbReference type="GO" id="GO:0009279">
    <property type="term" value="C:cell outer membrane"/>
    <property type="evidence" value="ECO:0007669"/>
    <property type="project" value="UniProtKB-SubCell"/>
</dbReference>
<comment type="caution">
    <text evidence="9">The sequence shown here is derived from an EMBL/GenBank/DDBJ whole genome shotgun (WGS) entry which is preliminary data.</text>
</comment>
<evidence type="ECO:0000256" key="5">
    <source>
        <dbReference type="ARBA" id="ARBA00023136"/>
    </source>
</evidence>
<protein>
    <submittedName>
        <fullName evidence="9">Putative TonB-dependent receptor</fullName>
    </submittedName>
</protein>
<dbReference type="InterPro" id="IPR036942">
    <property type="entry name" value="Beta-barrel_TonB_sf"/>
</dbReference>
<evidence type="ECO:0000313" key="9">
    <source>
        <dbReference type="EMBL" id="GAO42773.1"/>
    </source>
</evidence>
<dbReference type="InterPro" id="IPR039426">
    <property type="entry name" value="TonB-dep_rcpt-like"/>
</dbReference>
<comment type="subcellular location">
    <subcellularLocation>
        <location evidence="1 7">Cell outer membrane</location>
        <topology evidence="1 7">Multi-pass membrane protein</topology>
    </subcellularLocation>
</comment>
<dbReference type="Pfam" id="PF13715">
    <property type="entry name" value="CarbopepD_reg_2"/>
    <property type="match status" value="1"/>
</dbReference>
<keyword evidence="10" id="KW-1185">Reference proteome</keyword>
<dbReference type="PROSITE" id="PS52016">
    <property type="entry name" value="TONB_DEPENDENT_REC_3"/>
    <property type="match status" value="1"/>
</dbReference>
<keyword evidence="4 7" id="KW-0812">Transmembrane</keyword>
<keyword evidence="5 7" id="KW-0472">Membrane</keyword>
<reference evidence="9 10" key="1">
    <citation type="submission" date="2015-04" db="EMBL/GenBank/DDBJ databases">
        <title>Whole genome shotgun sequence of Flavihumibacter petaseus NBRC 106054.</title>
        <authorList>
            <person name="Miyazawa S."/>
            <person name="Hosoyama A."/>
            <person name="Hashimoto M."/>
            <person name="Noguchi M."/>
            <person name="Tsuchikane K."/>
            <person name="Ohji S."/>
            <person name="Yamazoe A."/>
            <person name="Ichikawa N."/>
            <person name="Kimura A."/>
            <person name="Fujita N."/>
        </authorList>
    </citation>
    <scope>NUCLEOTIDE SEQUENCE [LARGE SCALE GENOMIC DNA]</scope>
    <source>
        <strain evidence="9 10">NBRC 106054</strain>
    </source>
</reference>
<evidence type="ECO:0000256" key="1">
    <source>
        <dbReference type="ARBA" id="ARBA00004571"/>
    </source>
</evidence>
<dbReference type="AlphaFoldDB" id="A0A0E9MZ14"/>
<dbReference type="InterPro" id="IPR008969">
    <property type="entry name" value="CarboxyPept-like_regulatory"/>
</dbReference>
<organism evidence="9 10">
    <name type="scientific">Flavihumibacter petaseus NBRC 106054</name>
    <dbReference type="NCBI Taxonomy" id="1220578"/>
    <lineage>
        <taxon>Bacteria</taxon>
        <taxon>Pseudomonadati</taxon>
        <taxon>Bacteroidota</taxon>
        <taxon>Chitinophagia</taxon>
        <taxon>Chitinophagales</taxon>
        <taxon>Chitinophagaceae</taxon>
        <taxon>Flavihumibacter</taxon>
    </lineage>
</organism>
<evidence type="ECO:0000256" key="7">
    <source>
        <dbReference type="PROSITE-ProRule" id="PRU01360"/>
    </source>
</evidence>
<dbReference type="InterPro" id="IPR023996">
    <property type="entry name" value="TonB-dep_OMP_SusC/RagA"/>
</dbReference>
<dbReference type="InterPro" id="IPR037066">
    <property type="entry name" value="Plug_dom_sf"/>
</dbReference>
<keyword evidence="9" id="KW-0675">Receptor</keyword>
<dbReference type="InterPro" id="IPR012910">
    <property type="entry name" value="Plug_dom"/>
</dbReference>
<comment type="similarity">
    <text evidence="7">Belongs to the TonB-dependent receptor family.</text>
</comment>
<dbReference type="Proteomes" id="UP000033121">
    <property type="component" value="Unassembled WGS sequence"/>
</dbReference>
<dbReference type="RefSeq" id="WP_052955647.1">
    <property type="nucleotide sequence ID" value="NZ_BBWV01000001.1"/>
</dbReference>
<dbReference type="Gene3D" id="2.170.130.10">
    <property type="entry name" value="TonB-dependent receptor, plug domain"/>
    <property type="match status" value="1"/>
</dbReference>
<evidence type="ECO:0000256" key="2">
    <source>
        <dbReference type="ARBA" id="ARBA00022448"/>
    </source>
</evidence>
<evidence type="ECO:0000256" key="6">
    <source>
        <dbReference type="ARBA" id="ARBA00023237"/>
    </source>
</evidence>
<feature type="domain" description="TonB-dependent receptor plug" evidence="8">
    <location>
        <begin position="184"/>
        <end position="287"/>
    </location>
</feature>
<dbReference type="Gene3D" id="2.40.170.20">
    <property type="entry name" value="TonB-dependent receptor, beta-barrel domain"/>
    <property type="match status" value="1"/>
</dbReference>
<dbReference type="Pfam" id="PF07715">
    <property type="entry name" value="Plug"/>
    <property type="match status" value="1"/>
</dbReference>
<dbReference type="EMBL" id="BBWV01000001">
    <property type="protein sequence ID" value="GAO42773.1"/>
    <property type="molecule type" value="Genomic_DNA"/>
</dbReference>
<evidence type="ECO:0000256" key="3">
    <source>
        <dbReference type="ARBA" id="ARBA00022452"/>
    </source>
</evidence>
<evidence type="ECO:0000313" key="10">
    <source>
        <dbReference type="Proteomes" id="UP000033121"/>
    </source>
</evidence>
<evidence type="ECO:0000259" key="8">
    <source>
        <dbReference type="Pfam" id="PF07715"/>
    </source>
</evidence>
<name>A0A0E9MZ14_9BACT</name>
<keyword evidence="6 7" id="KW-0998">Cell outer membrane</keyword>
<keyword evidence="3 7" id="KW-1134">Transmembrane beta strand</keyword>
<dbReference type="Gene3D" id="2.60.40.1120">
    <property type="entry name" value="Carboxypeptidase-like, regulatory domain"/>
    <property type="match status" value="1"/>
</dbReference>
<keyword evidence="2 7" id="KW-0813">Transport</keyword>
<evidence type="ECO:0000256" key="4">
    <source>
        <dbReference type="ARBA" id="ARBA00022692"/>
    </source>
</evidence>
<dbReference type="STRING" id="1220578.FPE01S_01_17910"/>
<accession>A0A0E9MZ14</accession>
<sequence>MQVSAGVYSQTRISLKLEGVNIKKALSSIEKKSSYRFLYNQALLSDNAKVEVNAVDEEVVNILDHILHNTTLSYEVLDNYLVVIKLRGAVVDQTRVTGKVTGPNGEPLPGASVKIKGSTVGTSADASGSFALTVPDNAVLVISSVGYDEVEVAVNGRTSIDVQLKPSTKVQDEVVVIGYGTASKRDLTGSIAKVKGETIASLPNTNPVASLQGRVAGLNIVNSAIPGATPDVRIRGTISIGSVNPVYIIDGIFADNMDFVNPNEIESIEVLKDPSSLAVFGVKGAAGAIVVTTKKAKAGQLNINFNASYGLKNLVDKIKLANGNEFRSLLTSEANNQIADDPSAVSLFNFVNDVGTPGMSAYTGNTDWIDAVTQTANFASTSLGIDGSTDKNRFHMGIGYMYDEGLVKHVRYDRINVNINDEYRINKSWKVGFNIIGSKERLPYGSDALENARRALPIIPGNTKPFYTKNPYGVDSGTYNLYATPPVIQNSETNPMATLEYNYNKKIDDKYRIVGNVFVDVNVFKDLNLRATWYADLSWRDNREYTPLYDLYNPAQPEESQPFGKNILTAVKQEQTNIRTFQQDYIATYKKKFGDHSLTATAGFTTYYYYYEPTAATVSQSNVGVNIIPNDERFWYINTGFGDTKSVINPNPLQYEYATVSYLARALYNYKGKYYLNGSFRRDGASQINKVYSNKWQDFWAVGAAWEITREDFMENQNIFQFLKLKGSHGVLGNFNPLGEQYPAYPNVSTTTSAVFGTNLVPVYTPDYLADPNLHWETVHSSEIGIEGTSLGNRLHYEVNYYYKKTKDLLVMLRPSGILPRLTNAGSIENKGFEFSADWNQRINDDLAIVIGGNLTTYKNKVLSMEYPFNTTISSSEQTASQSEAGYPIGYFYGLVVEGIYQSYADILASPASTINGGNAKPGDLKYRDLDGNGVVNQDDRTQIGNPTPDFTYGFNLGASYRNWSLAADFAGTYGNEIYRVWGTSEQKNSVYNYPQYYTEGWTAKGTSNWVPIVNQAHLINRAPSTYGIEDGSYFRIRNINLAYNFGKLGRAVKGLKLYANVQNLKTWKNNLGYSPEFAGATNAQATSFGNDYGSAGSALPRVITFGVNANF</sequence>
<dbReference type="SUPFAM" id="SSF56935">
    <property type="entry name" value="Porins"/>
    <property type="match status" value="1"/>
</dbReference>
<gene>
    <name evidence="9" type="ORF">FPE01S_01_17910</name>
</gene>
<proteinExistence type="inferred from homology"/>
<dbReference type="NCBIfam" id="TIGR04056">
    <property type="entry name" value="OMP_RagA_SusC"/>
    <property type="match status" value="1"/>
</dbReference>
<dbReference type="SUPFAM" id="SSF49464">
    <property type="entry name" value="Carboxypeptidase regulatory domain-like"/>
    <property type="match status" value="1"/>
</dbReference>